<keyword evidence="4" id="KW-0413">Isomerase</keyword>
<dbReference type="Proteomes" id="UP000595703">
    <property type="component" value="Chromosome"/>
</dbReference>
<reference evidence="6 7" key="4">
    <citation type="journal article" date="2020" name="Sci. Rep.">
        <title>beta-carboline chemical signals induce reveromycin production through a LuxR family regulator in Streptomyces sp. SN-593.</title>
        <authorList>
            <person name="Panthee S."/>
            <person name="Kito N."/>
            <person name="Hayashi T."/>
            <person name="Shimizu T."/>
            <person name="Ishikawa J."/>
            <person name="Hamamoto H."/>
            <person name="Osada H."/>
            <person name="Takahashi S."/>
        </authorList>
    </citation>
    <scope>NUCLEOTIDE SEQUENCE [LARGE SCALE GENOMIC DNA]</scope>
    <source>
        <strain evidence="6 7">SN-593</strain>
    </source>
</reference>
<dbReference type="PANTHER" id="PTHR43588">
    <property type="entry name" value="COBALT-PRECORRIN-8 METHYLMUTASE"/>
    <property type="match status" value="1"/>
</dbReference>
<reference evidence="6 7" key="2">
    <citation type="journal article" date="2011" name="J. Antibiot.">
        <title>Furaquinocins I and J: novel polyketide isoprenoid hybrid compounds from Streptomyces reveromyceticus SN-593.</title>
        <authorList>
            <person name="Panthee S."/>
            <person name="Takahashi S."/>
            <person name="Takagi H."/>
            <person name="Nogawa T."/>
            <person name="Oowada E."/>
            <person name="Uramoto M."/>
            <person name="Osada H."/>
        </authorList>
    </citation>
    <scope>NUCLEOTIDE SEQUENCE [LARGE SCALE GENOMIC DNA]</scope>
    <source>
        <strain evidence="6 7">SN-593</strain>
    </source>
</reference>
<organism evidence="6 7">
    <name type="scientific">Actinacidiphila reveromycinica</name>
    <dbReference type="NCBI Taxonomy" id="659352"/>
    <lineage>
        <taxon>Bacteria</taxon>
        <taxon>Bacillati</taxon>
        <taxon>Actinomycetota</taxon>
        <taxon>Actinomycetes</taxon>
        <taxon>Kitasatosporales</taxon>
        <taxon>Streptomycetaceae</taxon>
        <taxon>Actinacidiphila</taxon>
    </lineage>
</organism>
<dbReference type="Pfam" id="PF02570">
    <property type="entry name" value="CbiC"/>
    <property type="match status" value="1"/>
</dbReference>
<protein>
    <submittedName>
        <fullName evidence="6">Putative precorrin-8X methylmutase</fullName>
    </submittedName>
</protein>
<name>A0A7U3VPC1_9ACTN</name>
<dbReference type="AlphaFoldDB" id="A0A7U3VPC1"/>
<dbReference type="GO" id="GO:0009236">
    <property type="term" value="P:cobalamin biosynthetic process"/>
    <property type="evidence" value="ECO:0007669"/>
    <property type="project" value="UniProtKB-UniPathway"/>
</dbReference>
<evidence type="ECO:0000259" key="5">
    <source>
        <dbReference type="Pfam" id="PF02570"/>
    </source>
</evidence>
<dbReference type="InterPro" id="IPR003722">
    <property type="entry name" value="Cbl_synth_CobH/CbiC"/>
</dbReference>
<comment type="similarity">
    <text evidence="2">Belongs to the CobH/CbiC family.</text>
</comment>
<dbReference type="SUPFAM" id="SSF63965">
    <property type="entry name" value="Precorrin-8X methylmutase CbiC/CobH"/>
    <property type="match status" value="1"/>
</dbReference>
<gene>
    <name evidence="6" type="ORF">RVR_4782</name>
</gene>
<dbReference type="UniPathway" id="UPA00148"/>
<reference evidence="6 7" key="3">
    <citation type="journal article" date="2011" name="Nat. Chem. Biol.">
        <title>Reveromycin A biosynthesis uses RevG and RevJ for stereospecific spiroacetal formation.</title>
        <authorList>
            <person name="Takahashi S."/>
            <person name="Toyoda A."/>
            <person name="Sekiyama Y."/>
            <person name="Takagi H."/>
            <person name="Nogawa T."/>
            <person name="Uramoto M."/>
            <person name="Suzuki R."/>
            <person name="Koshino H."/>
            <person name="Kumano T."/>
            <person name="Panthee S."/>
            <person name="Dairi T."/>
            <person name="Ishikawa J."/>
            <person name="Ikeda H."/>
            <person name="Sakaki Y."/>
            <person name="Osada H."/>
        </authorList>
    </citation>
    <scope>NUCLEOTIDE SEQUENCE [LARGE SCALE GENOMIC DNA]</scope>
    <source>
        <strain evidence="6 7">SN-593</strain>
    </source>
</reference>
<proteinExistence type="inferred from homology"/>
<evidence type="ECO:0000313" key="6">
    <source>
        <dbReference type="EMBL" id="BBA98555.1"/>
    </source>
</evidence>
<evidence type="ECO:0000313" key="7">
    <source>
        <dbReference type="Proteomes" id="UP000595703"/>
    </source>
</evidence>
<dbReference type="NCBIfam" id="NF006136">
    <property type="entry name" value="PRK08285.1"/>
    <property type="match status" value="1"/>
</dbReference>
<evidence type="ECO:0000256" key="1">
    <source>
        <dbReference type="ARBA" id="ARBA00004953"/>
    </source>
</evidence>
<dbReference type="Gene3D" id="3.40.50.10230">
    <property type="entry name" value="Cobalamin biosynthesis CobH/CbiC, precorrin-8X methylmutase"/>
    <property type="match status" value="1"/>
</dbReference>
<keyword evidence="7" id="KW-1185">Reference proteome</keyword>
<feature type="domain" description="Cobalamin biosynthesis precorrin-8X methylmutase CobH/CbiC" evidence="5">
    <location>
        <begin position="29"/>
        <end position="223"/>
    </location>
</feature>
<sequence>MSETTVPPVSPVPPGSAYPYAYEKDGAAIYRRSFATIRAEADLGGLPADVSQVAVRMIHACGMVDLVADLAYSPGVVARARAALRAGAPILCDAAMVASGVTRRRLPADNEVVCTLGDPSVPALAAELGTTRTAAALELWRERLDGAVVAVGNAPTALFRLLELVAEGAPRPAAVIGVPVGFVGAAESKQALATDPSGLDHLVVHGRRGGSAIAAAALNAIASEEE</sequence>
<dbReference type="InterPro" id="IPR036588">
    <property type="entry name" value="CobH/CbiC_sf"/>
</dbReference>
<dbReference type="KEGG" id="arev:RVR_4782"/>
<reference evidence="6 7" key="1">
    <citation type="journal article" date="2010" name="J. Bacteriol.">
        <title>Biochemical characterization of a novel indole prenyltransferase from Streptomyces sp. SN-593.</title>
        <authorList>
            <person name="Takahashi S."/>
            <person name="Takagi H."/>
            <person name="Toyoda A."/>
            <person name="Uramoto M."/>
            <person name="Nogawa T."/>
            <person name="Ueki M."/>
            <person name="Sakaki Y."/>
            <person name="Osada H."/>
        </authorList>
    </citation>
    <scope>NUCLEOTIDE SEQUENCE [LARGE SCALE GENOMIC DNA]</scope>
    <source>
        <strain evidence="6 7">SN-593</strain>
    </source>
</reference>
<evidence type="ECO:0000256" key="4">
    <source>
        <dbReference type="ARBA" id="ARBA00023235"/>
    </source>
</evidence>
<keyword evidence="3" id="KW-0169">Cobalamin biosynthesis</keyword>
<dbReference type="GO" id="GO:0016993">
    <property type="term" value="F:precorrin-8X methylmutase activity"/>
    <property type="evidence" value="ECO:0007669"/>
    <property type="project" value="InterPro"/>
</dbReference>
<evidence type="ECO:0000256" key="2">
    <source>
        <dbReference type="ARBA" id="ARBA00009774"/>
    </source>
</evidence>
<comment type="pathway">
    <text evidence="1">Cofactor biosynthesis; adenosylcobalamin biosynthesis.</text>
</comment>
<dbReference type="PANTHER" id="PTHR43588:SF1">
    <property type="entry name" value="COBALT-PRECORRIN-8 METHYLMUTASE"/>
    <property type="match status" value="1"/>
</dbReference>
<dbReference type="EMBL" id="AP018365">
    <property type="protein sequence ID" value="BBA98555.1"/>
    <property type="molecule type" value="Genomic_DNA"/>
</dbReference>
<evidence type="ECO:0000256" key="3">
    <source>
        <dbReference type="ARBA" id="ARBA00022573"/>
    </source>
</evidence>
<accession>A0A7U3VPC1</accession>